<feature type="transmembrane region" description="Helical" evidence="1">
    <location>
        <begin position="43"/>
        <end position="60"/>
    </location>
</feature>
<comment type="caution">
    <text evidence="2">The sequence shown here is derived from an EMBL/GenBank/DDBJ whole genome shotgun (WGS) entry which is preliminary data.</text>
</comment>
<dbReference type="EMBL" id="QAYC01000002">
    <property type="protein sequence ID" value="PTW51274.1"/>
    <property type="molecule type" value="Genomic_DNA"/>
</dbReference>
<evidence type="ECO:0000256" key="1">
    <source>
        <dbReference type="SAM" id="Phobius"/>
    </source>
</evidence>
<feature type="transmembrane region" description="Helical" evidence="1">
    <location>
        <begin position="20"/>
        <end position="37"/>
    </location>
</feature>
<keyword evidence="1" id="KW-0472">Membrane</keyword>
<keyword evidence="3" id="KW-1185">Reference proteome</keyword>
<dbReference type="Proteomes" id="UP000244037">
    <property type="component" value="Unassembled WGS sequence"/>
</dbReference>
<keyword evidence="1" id="KW-0812">Transmembrane</keyword>
<organism evidence="2 3">
    <name type="scientific">Rhodovulum kholense</name>
    <dbReference type="NCBI Taxonomy" id="453584"/>
    <lineage>
        <taxon>Bacteria</taxon>
        <taxon>Pseudomonadati</taxon>
        <taxon>Pseudomonadota</taxon>
        <taxon>Alphaproteobacteria</taxon>
        <taxon>Rhodobacterales</taxon>
        <taxon>Paracoccaceae</taxon>
        <taxon>Rhodovulum</taxon>
    </lineage>
</organism>
<gene>
    <name evidence="2" type="ORF">C8N38_10265</name>
</gene>
<evidence type="ECO:0000313" key="3">
    <source>
        <dbReference type="Proteomes" id="UP000244037"/>
    </source>
</evidence>
<dbReference type="AlphaFoldDB" id="A0A8E3ARP3"/>
<proteinExistence type="predicted"/>
<protein>
    <submittedName>
        <fullName evidence="2">Uncharacterized protein</fullName>
    </submittedName>
</protein>
<evidence type="ECO:0000313" key="2">
    <source>
        <dbReference type="EMBL" id="PTW51274.1"/>
    </source>
</evidence>
<reference evidence="2 3" key="1">
    <citation type="submission" date="2018-04" db="EMBL/GenBank/DDBJ databases">
        <title>Genomic Encyclopedia of Archaeal and Bacterial Type Strains, Phase II (KMG-II): from individual species to whole genera.</title>
        <authorList>
            <person name="Goeker M."/>
        </authorList>
    </citation>
    <scope>NUCLEOTIDE SEQUENCE [LARGE SCALE GENOMIC DNA]</scope>
    <source>
        <strain evidence="2 3">DSM 19783</strain>
    </source>
</reference>
<keyword evidence="1" id="KW-1133">Transmembrane helix</keyword>
<sequence length="175" mass="18507">MGVSFLRPEAVAALRQRREVIAAGGVALAGLWIFGLGGYLFQALGVLTVALGAGLGFVAIRRNRFRIPGNGPGIVQVDEGQITYLAPRGGGFVALSEITRIEMVFDETGARGWRLSQTRFPEVTIPASASGADALFDVFMALPCANPRAILSALDRSPADGPVTVWSRIVRPALT</sequence>
<name>A0A8E3ARP3_9RHOB</name>
<accession>A0A8E3ARP3</accession>